<dbReference type="Proteomes" id="UP000001963">
    <property type="component" value="Chromosome"/>
</dbReference>
<keyword evidence="5" id="KW-1185">Reference proteome</keyword>
<reference evidence="4 5" key="1">
    <citation type="journal article" date="2007" name="J. Bacteriol.">
        <title>Genome sequence analysis of the emerging human pathogenic acetic acid bacterium Granulibacter bethesdensis.</title>
        <authorList>
            <person name="Greenberg D.E."/>
            <person name="Porcella S.F."/>
            <person name="Zelazny A.M."/>
            <person name="Virtaneva K."/>
            <person name="Sturdevant D.E."/>
            <person name="Kupko J.J.III."/>
            <person name="Barbian K.D."/>
            <person name="Babar A."/>
            <person name="Dorward D.W."/>
            <person name="Holland S.M."/>
        </authorList>
    </citation>
    <scope>NUCLEOTIDE SEQUENCE [LARGE SCALE GENOMIC DNA]</scope>
    <source>
        <strain evidence="5">ATCC BAA-1260 / CGDNIH1</strain>
    </source>
</reference>
<dbReference type="PIRSF" id="PIRSF006443">
    <property type="entry name" value="MoaB"/>
    <property type="match status" value="1"/>
</dbReference>
<dbReference type="NCBIfam" id="TIGR02667">
    <property type="entry name" value="moaB_proteo"/>
    <property type="match status" value="1"/>
</dbReference>
<dbReference type="Pfam" id="PF00994">
    <property type="entry name" value="MoCF_biosynth"/>
    <property type="match status" value="1"/>
</dbReference>
<dbReference type="AlphaFoldDB" id="Q0BR01"/>
<dbReference type="HOGENOM" id="CLU_077358_2_2_5"/>
<dbReference type="PANTHER" id="PTHR43232:SF2">
    <property type="entry name" value="MOLYBDENUM COFACTOR BIOSYNTHESIS PROTEIN B"/>
    <property type="match status" value="1"/>
</dbReference>
<dbReference type="InterPro" id="IPR013484">
    <property type="entry name" value="MoaB_proteobac"/>
</dbReference>
<dbReference type="eggNOG" id="COG0521">
    <property type="taxonomic scope" value="Bacteria"/>
</dbReference>
<keyword evidence="2" id="KW-0501">Molybdenum cofactor biosynthesis</keyword>
<dbReference type="Gene3D" id="3.40.980.10">
    <property type="entry name" value="MoaB/Mog-like domain"/>
    <property type="match status" value="1"/>
</dbReference>
<dbReference type="KEGG" id="gbe:GbCGDNIH1_1853"/>
<dbReference type="GO" id="GO:0005829">
    <property type="term" value="C:cytosol"/>
    <property type="evidence" value="ECO:0007669"/>
    <property type="project" value="TreeGrafter"/>
</dbReference>
<dbReference type="SUPFAM" id="SSF53218">
    <property type="entry name" value="Molybdenum cofactor biosynthesis proteins"/>
    <property type="match status" value="1"/>
</dbReference>
<evidence type="ECO:0000259" key="3">
    <source>
        <dbReference type="SMART" id="SM00852"/>
    </source>
</evidence>
<comment type="pathway">
    <text evidence="2">Cofactor biosynthesis; molybdopterin biosynthesis.</text>
</comment>
<dbReference type="EMBL" id="CP000394">
    <property type="protein sequence ID" value="ABI62751.1"/>
    <property type="molecule type" value="Genomic_DNA"/>
</dbReference>
<evidence type="ECO:0000256" key="1">
    <source>
        <dbReference type="ARBA" id="ARBA00015262"/>
    </source>
</evidence>
<dbReference type="UniPathway" id="UPA00344"/>
<evidence type="ECO:0000313" key="5">
    <source>
        <dbReference type="Proteomes" id="UP000001963"/>
    </source>
</evidence>
<dbReference type="InterPro" id="IPR036425">
    <property type="entry name" value="MoaB/Mog-like_dom_sf"/>
</dbReference>
<dbReference type="CDD" id="cd00886">
    <property type="entry name" value="MogA_MoaB"/>
    <property type="match status" value="1"/>
</dbReference>
<dbReference type="NCBIfam" id="TIGR00177">
    <property type="entry name" value="molyb_syn"/>
    <property type="match status" value="1"/>
</dbReference>
<evidence type="ECO:0000313" key="4">
    <source>
        <dbReference type="EMBL" id="ABI62751.1"/>
    </source>
</evidence>
<dbReference type="GO" id="GO:0006777">
    <property type="term" value="P:Mo-molybdopterin cofactor biosynthetic process"/>
    <property type="evidence" value="ECO:0007669"/>
    <property type="project" value="UniProtKB-UniRule"/>
</dbReference>
<dbReference type="InterPro" id="IPR001453">
    <property type="entry name" value="MoaB/Mog_dom"/>
</dbReference>
<protein>
    <recommendedName>
        <fullName evidence="1 2">Molybdenum cofactor biosynthesis protein B</fullName>
    </recommendedName>
</protein>
<proteinExistence type="inferred from homology"/>
<dbReference type="InterPro" id="IPR012245">
    <property type="entry name" value="MoaB"/>
</dbReference>
<dbReference type="PANTHER" id="PTHR43232">
    <property type="entry name" value="MOLYBDENUM COFACTOR BIOSYNTHESIS PROTEIN B"/>
    <property type="match status" value="1"/>
</dbReference>
<dbReference type="SMART" id="SM00852">
    <property type="entry name" value="MoCF_biosynth"/>
    <property type="match status" value="1"/>
</dbReference>
<dbReference type="STRING" id="391165.GbCGDNIH1_1853"/>
<organism evidence="4 5">
    <name type="scientific">Granulibacter bethesdensis (strain ATCC BAA-1260 / CGDNIH1)</name>
    <dbReference type="NCBI Taxonomy" id="391165"/>
    <lineage>
        <taxon>Bacteria</taxon>
        <taxon>Pseudomonadati</taxon>
        <taxon>Pseudomonadota</taxon>
        <taxon>Alphaproteobacteria</taxon>
        <taxon>Acetobacterales</taxon>
        <taxon>Acetobacteraceae</taxon>
        <taxon>Granulibacter</taxon>
    </lineage>
</organism>
<accession>Q0BR01</accession>
<feature type="domain" description="MoaB/Mog" evidence="3">
    <location>
        <begin position="39"/>
        <end position="183"/>
    </location>
</feature>
<comment type="similarity">
    <text evidence="2">Belongs to the MoaB/Mog family.</text>
</comment>
<name>Q0BR01_GRABC</name>
<gene>
    <name evidence="4" type="ordered locus">GbCGDNIH1_1853</name>
</gene>
<comment type="function">
    <text evidence="2">May be involved in the biosynthesis of molybdopterin.</text>
</comment>
<evidence type="ECO:0000256" key="2">
    <source>
        <dbReference type="PIRNR" id="PIRNR006443"/>
    </source>
</evidence>
<sequence>MILTAPSDCSKKESFRCIRGACGMSRIDETRAFVAVNIAILTVSDTRTLANDTSGDALATMIGEAGHTVFTREIIKDDADALEATFRGWIANPEIDVIISSGGTGVTGRDVTPEALDRVLEKKIEGFGELFRMLSYQKIGTSTIQSRALAGVANGTYIFALPGSTGAVKDAWQDILRWQLDIRHRPCNFVELMPRLKER</sequence>